<dbReference type="VEuPathDB" id="VectorBase:AQUA007256"/>
<organism evidence="6 7">
    <name type="scientific">Anopheles quadriannulatus</name>
    <name type="common">Mosquito</name>
    <dbReference type="NCBI Taxonomy" id="34691"/>
    <lineage>
        <taxon>Eukaryota</taxon>
        <taxon>Metazoa</taxon>
        <taxon>Ecdysozoa</taxon>
        <taxon>Arthropoda</taxon>
        <taxon>Hexapoda</taxon>
        <taxon>Insecta</taxon>
        <taxon>Pterygota</taxon>
        <taxon>Neoptera</taxon>
        <taxon>Endopterygota</taxon>
        <taxon>Diptera</taxon>
        <taxon>Nematocera</taxon>
        <taxon>Culicoidea</taxon>
        <taxon>Culicidae</taxon>
        <taxon>Anophelinae</taxon>
        <taxon>Anopheles</taxon>
    </lineage>
</organism>
<dbReference type="InterPro" id="IPR009057">
    <property type="entry name" value="Homeodomain-like_sf"/>
</dbReference>
<dbReference type="Pfam" id="PF00046">
    <property type="entry name" value="Homeodomain"/>
    <property type="match status" value="1"/>
</dbReference>
<feature type="domain" description="Homeobox" evidence="5">
    <location>
        <begin position="1"/>
        <end position="21"/>
    </location>
</feature>
<feature type="region of interest" description="Disordered" evidence="4">
    <location>
        <begin position="25"/>
        <end position="65"/>
    </location>
</feature>
<dbReference type="EnsemblMetazoa" id="AQUA007256-RA">
    <property type="protein sequence ID" value="AQUA007256-PA"/>
    <property type="gene ID" value="AQUA007256"/>
</dbReference>
<dbReference type="CDD" id="cd00086">
    <property type="entry name" value="homeodomain"/>
    <property type="match status" value="1"/>
</dbReference>
<dbReference type="AlphaFoldDB" id="A0A182XBQ9"/>
<evidence type="ECO:0000313" key="7">
    <source>
        <dbReference type="Proteomes" id="UP000076407"/>
    </source>
</evidence>
<proteinExistence type="predicted"/>
<evidence type="ECO:0000256" key="2">
    <source>
        <dbReference type="PROSITE-ProRule" id="PRU00108"/>
    </source>
</evidence>
<comment type="subcellular location">
    <subcellularLocation>
        <location evidence="1 2 3">Nucleus</location>
    </subcellularLocation>
</comment>
<evidence type="ECO:0000256" key="3">
    <source>
        <dbReference type="RuleBase" id="RU000682"/>
    </source>
</evidence>
<reference evidence="6" key="1">
    <citation type="submission" date="2020-05" db="UniProtKB">
        <authorList>
            <consortium name="EnsemblMetazoa"/>
        </authorList>
    </citation>
    <scope>IDENTIFICATION</scope>
    <source>
        <strain evidence="6">SANGQUA</strain>
    </source>
</reference>
<keyword evidence="2 3" id="KW-0238">DNA-binding</keyword>
<name>A0A182XBQ9_ANOQN</name>
<dbReference type="SUPFAM" id="SSF46689">
    <property type="entry name" value="Homeodomain-like"/>
    <property type="match status" value="1"/>
</dbReference>
<dbReference type="PROSITE" id="PS50071">
    <property type="entry name" value="HOMEOBOX_2"/>
    <property type="match status" value="1"/>
</dbReference>
<evidence type="ECO:0000256" key="4">
    <source>
        <dbReference type="SAM" id="MobiDB-lite"/>
    </source>
</evidence>
<keyword evidence="2 3" id="KW-0371">Homeobox</keyword>
<feature type="DNA-binding region" description="Homeobox" evidence="2">
    <location>
        <begin position="3"/>
        <end position="22"/>
    </location>
</feature>
<dbReference type="GO" id="GO:0005634">
    <property type="term" value="C:nucleus"/>
    <property type="evidence" value="ECO:0007669"/>
    <property type="project" value="UniProtKB-SubCell"/>
</dbReference>
<dbReference type="GO" id="GO:0003677">
    <property type="term" value="F:DNA binding"/>
    <property type="evidence" value="ECO:0007669"/>
    <property type="project" value="UniProtKB-UniRule"/>
</dbReference>
<evidence type="ECO:0000259" key="5">
    <source>
        <dbReference type="PROSITE" id="PS50071"/>
    </source>
</evidence>
<dbReference type="Proteomes" id="UP000076407">
    <property type="component" value="Unassembled WGS sequence"/>
</dbReference>
<accession>A0A182XBQ9</accession>
<dbReference type="Gene3D" id="1.10.10.60">
    <property type="entry name" value="Homeodomain-like"/>
    <property type="match status" value="1"/>
</dbReference>
<sequence length="65" mass="7217">MELANKLGLSDTQVKTWYQNRSISNHSLNNQIRHSPSPMLNPGSPPGQSESNPPDSDDEEDNIQV</sequence>
<keyword evidence="7" id="KW-1185">Reference proteome</keyword>
<keyword evidence="2 3" id="KW-0539">Nucleus</keyword>
<dbReference type="InterPro" id="IPR001356">
    <property type="entry name" value="HD"/>
</dbReference>
<evidence type="ECO:0000313" key="6">
    <source>
        <dbReference type="EnsemblMetazoa" id="AQUA007256-PA"/>
    </source>
</evidence>
<feature type="compositionally biased region" description="Acidic residues" evidence="4">
    <location>
        <begin position="55"/>
        <end position="65"/>
    </location>
</feature>
<evidence type="ECO:0000256" key="1">
    <source>
        <dbReference type="ARBA" id="ARBA00004123"/>
    </source>
</evidence>
<feature type="compositionally biased region" description="Polar residues" evidence="4">
    <location>
        <begin position="25"/>
        <end position="34"/>
    </location>
</feature>
<protein>
    <recommendedName>
        <fullName evidence="5">Homeobox domain-containing protein</fullName>
    </recommendedName>
</protein>